<dbReference type="PROSITE" id="PS51935">
    <property type="entry name" value="NLPC_P60"/>
    <property type="match status" value="1"/>
</dbReference>
<feature type="domain" description="NlpC/P60" evidence="6">
    <location>
        <begin position="82"/>
        <end position="228"/>
    </location>
</feature>
<dbReference type="Proteomes" id="UP001159427">
    <property type="component" value="Unassembled WGS sequence"/>
</dbReference>
<dbReference type="InterPro" id="IPR000064">
    <property type="entry name" value="NLP_P60_dom"/>
</dbReference>
<comment type="caution">
    <text evidence="7">The sequence shown here is derived from an EMBL/GenBank/DDBJ whole genome shotgun (WGS) entry which is preliminary data.</text>
</comment>
<feature type="compositionally biased region" description="Basic and acidic residues" evidence="5">
    <location>
        <begin position="515"/>
        <end position="528"/>
    </location>
</feature>
<dbReference type="Gene3D" id="3.90.1720.10">
    <property type="entry name" value="endopeptidase domain like (from Nostoc punctiforme)"/>
    <property type="match status" value="1"/>
</dbReference>
<evidence type="ECO:0000256" key="2">
    <source>
        <dbReference type="ARBA" id="ARBA00022670"/>
    </source>
</evidence>
<gene>
    <name evidence="7" type="ORF">PEVE_00018187</name>
</gene>
<comment type="similarity">
    <text evidence="1">Belongs to the peptidase C40 family.</text>
</comment>
<evidence type="ECO:0000313" key="8">
    <source>
        <dbReference type="Proteomes" id="UP001159427"/>
    </source>
</evidence>
<evidence type="ECO:0000256" key="1">
    <source>
        <dbReference type="ARBA" id="ARBA00007074"/>
    </source>
</evidence>
<dbReference type="SUPFAM" id="SSF56059">
    <property type="entry name" value="Glutathione synthetase ATP-binding domain-like"/>
    <property type="match status" value="1"/>
</dbReference>
<evidence type="ECO:0000313" key="7">
    <source>
        <dbReference type="EMBL" id="CAH3023144.1"/>
    </source>
</evidence>
<dbReference type="Pfam" id="PF03133">
    <property type="entry name" value="TTL"/>
    <property type="match status" value="1"/>
</dbReference>
<dbReference type="PANTHER" id="PTHR47664:SF1">
    <property type="entry name" value="CHROMOSOME UNDETERMINED SCAFFOLD_14, WHOLE GENOME SHOTGUN SEQUENCE"/>
    <property type="match status" value="1"/>
</dbReference>
<keyword evidence="3" id="KW-0378">Hydrolase</keyword>
<feature type="region of interest" description="Disordered" evidence="5">
    <location>
        <begin position="477"/>
        <end position="548"/>
    </location>
</feature>
<evidence type="ECO:0000256" key="5">
    <source>
        <dbReference type="SAM" id="MobiDB-lite"/>
    </source>
</evidence>
<reference evidence="7 8" key="1">
    <citation type="submission" date="2022-05" db="EMBL/GenBank/DDBJ databases">
        <authorList>
            <consortium name="Genoscope - CEA"/>
            <person name="William W."/>
        </authorList>
    </citation>
    <scope>NUCLEOTIDE SEQUENCE [LARGE SCALE GENOMIC DNA]</scope>
</reference>
<accession>A0ABN8M6A6</accession>
<dbReference type="Gene3D" id="3.30.470.20">
    <property type="entry name" value="ATP-grasp fold, B domain"/>
    <property type="match status" value="1"/>
</dbReference>
<proteinExistence type="inferred from homology"/>
<keyword evidence="8" id="KW-1185">Reference proteome</keyword>
<keyword evidence="4" id="KW-0788">Thiol protease</keyword>
<dbReference type="InterPro" id="IPR038765">
    <property type="entry name" value="Papain-like_cys_pep_sf"/>
</dbReference>
<dbReference type="InterPro" id="IPR004344">
    <property type="entry name" value="TTL/TTLL_fam"/>
</dbReference>
<keyword evidence="2" id="KW-0645">Protease</keyword>
<organism evidence="7 8">
    <name type="scientific">Porites evermanni</name>
    <dbReference type="NCBI Taxonomy" id="104178"/>
    <lineage>
        <taxon>Eukaryota</taxon>
        <taxon>Metazoa</taxon>
        <taxon>Cnidaria</taxon>
        <taxon>Anthozoa</taxon>
        <taxon>Hexacorallia</taxon>
        <taxon>Scleractinia</taxon>
        <taxon>Fungiina</taxon>
        <taxon>Poritidae</taxon>
        <taxon>Porites</taxon>
    </lineage>
</organism>
<evidence type="ECO:0000259" key="6">
    <source>
        <dbReference type="PROSITE" id="PS51935"/>
    </source>
</evidence>
<dbReference type="SUPFAM" id="SSF54001">
    <property type="entry name" value="Cysteine proteinases"/>
    <property type="match status" value="1"/>
</dbReference>
<dbReference type="PANTHER" id="PTHR47664">
    <property type="entry name" value="NLPC_P60 DOMAIN-CONTAINING PROTEIN"/>
    <property type="match status" value="1"/>
</dbReference>
<dbReference type="EMBL" id="CALNXI010000248">
    <property type="protein sequence ID" value="CAH3023144.1"/>
    <property type="molecule type" value="Genomic_DNA"/>
</dbReference>
<dbReference type="PROSITE" id="PS51221">
    <property type="entry name" value="TTL"/>
    <property type="match status" value="1"/>
</dbReference>
<feature type="compositionally biased region" description="Polar residues" evidence="5">
    <location>
        <begin position="477"/>
        <end position="493"/>
    </location>
</feature>
<protein>
    <recommendedName>
        <fullName evidence="6">NlpC/P60 domain-containing protein</fullName>
    </recommendedName>
</protein>
<evidence type="ECO:0000256" key="3">
    <source>
        <dbReference type="ARBA" id="ARBA00022801"/>
    </source>
</evidence>
<sequence>MTRYPFSELRVNNFKMEDGKERHVKRSEAIEISCGDGKNANRGESLQEAFKKFRKDRQKAIRLSKQVNEEAIKWRADPKTMHNLRMRFVEQCKQYFGVPYAKKYQEPGSNEYNSPLFLDCCGLVRKVLRDLKEDFGFEVGPWNQAYMYDTLPVDIEKPKDMKPGDLVFVSGIYHNPKSKKQRHNMVHVEVWAGDEEKTIGARWQRGKIQYHDSYKFSAKSYHSMQYHFKSIDTWLKGICRSHCPEHSWTRSKYQPGKKSIFAEDQANETTDQDAEEDQEIDEQVNVCGDGNSFQCNASSDKGLERVGQLVSAEKQNIIRNLSQDCSTFVEEFSCKNGHPATDVSSLSAESQYRQKKFHSLDECVAWLISNITVELEKEVSDECNASGLKLTDSFNVMDEDFKQEPVRNSCQCPQCCHITINCIHQDKTNDHYYNQFKDEDQFERLEDSKYISSSLECFDFVYNDAGDSQAVSIIQCPNNSTGGSSNARRSVSPSKAVRKGKGSGNDSSSGNGRGNENEKNNNSKDTPHKNSRGGARSVSHQNGKQPKFFIGGGNGNWMIESTLVSLGWSKIEDKMDDSFKLKWVECKSQINYDSFREGEQLVNHISNINLLTTKLGLLCSLQEYQRVQEKMAKTPSKLQISMNEFVPETHKLMCETEKLKFVNEVYKDGETWICKPTGMNQGKGIYLVSSKEQLKEKLNINGESESSARRSVVRPPQGRVIQRYVLNPLLLNGYKFDVRTYMLIASTTPYVVFYHPGYVRLSCVPYTPYTQDAAGLHAHLTNQYVQKKHPMYSTMKEDTVWSFDRLQSYIDEKYAKEKELPENWVYTAFTKRMHQIMTACFHSVRQKLHRRSGTFDLLGFDFLIDEDFKVWLLEVNINPALHTNCQVLMDLLPGVVDETLKLVIEISEKTKRKRPIFPLESQKGFQLLYNGEK</sequence>
<evidence type="ECO:0000256" key="4">
    <source>
        <dbReference type="ARBA" id="ARBA00022807"/>
    </source>
</evidence>
<name>A0ABN8M6A6_9CNID</name>